<dbReference type="InterPro" id="IPR002822">
    <property type="entry name" value="Ni_insertion"/>
</dbReference>
<dbReference type="eggNOG" id="COG1641">
    <property type="taxonomic scope" value="Bacteria"/>
</dbReference>
<dbReference type="EMBL" id="AGCJ01000058">
    <property type="protein sequence ID" value="EHM39916.1"/>
    <property type="molecule type" value="Genomic_DNA"/>
</dbReference>
<organism evidence="2 3">
    <name type="scientific">Anaeroglobus geminatus F0357</name>
    <dbReference type="NCBI Taxonomy" id="861450"/>
    <lineage>
        <taxon>Bacteria</taxon>
        <taxon>Bacillati</taxon>
        <taxon>Bacillota</taxon>
        <taxon>Negativicutes</taxon>
        <taxon>Veillonellales</taxon>
        <taxon>Veillonellaceae</taxon>
        <taxon>Anaeroglobus</taxon>
    </lineage>
</organism>
<evidence type="ECO:0000256" key="1">
    <source>
        <dbReference type="ARBA" id="ARBA00022596"/>
    </source>
</evidence>
<dbReference type="HOGENOM" id="CLU_128044_0_0_9"/>
<dbReference type="Pfam" id="PF01969">
    <property type="entry name" value="Ni_insertion"/>
    <property type="match status" value="1"/>
</dbReference>
<protein>
    <recommendedName>
        <fullName evidence="4">DUF111 family protein</fullName>
    </recommendedName>
</protein>
<evidence type="ECO:0000313" key="3">
    <source>
        <dbReference type="Proteomes" id="UP000005481"/>
    </source>
</evidence>
<dbReference type="Gene3D" id="3.30.70.1380">
    <property type="entry name" value="Transcriptional regulatory protein pf0864 domain like"/>
    <property type="match status" value="1"/>
</dbReference>
<gene>
    <name evidence="2" type="ORF">HMPREF0080_01396</name>
</gene>
<reference evidence="2 3" key="1">
    <citation type="submission" date="2011-08" db="EMBL/GenBank/DDBJ databases">
        <authorList>
            <person name="Weinstock G."/>
            <person name="Sodergren E."/>
            <person name="Clifton S."/>
            <person name="Fulton L."/>
            <person name="Fulton B."/>
            <person name="Courtney L."/>
            <person name="Fronick C."/>
            <person name="Harrison M."/>
            <person name="Strong C."/>
            <person name="Farmer C."/>
            <person name="Delahaunty K."/>
            <person name="Markovic C."/>
            <person name="Hall O."/>
            <person name="Minx P."/>
            <person name="Tomlinson C."/>
            <person name="Mitreva M."/>
            <person name="Hou S."/>
            <person name="Chen J."/>
            <person name="Wollam A."/>
            <person name="Pepin K.H."/>
            <person name="Johnson M."/>
            <person name="Bhonagiri V."/>
            <person name="Zhang X."/>
            <person name="Suruliraj S."/>
            <person name="Warren W."/>
            <person name="Chinwalla A."/>
            <person name="Mardis E.R."/>
            <person name="Wilson R.K."/>
        </authorList>
    </citation>
    <scope>NUCLEOTIDE SEQUENCE [LARGE SCALE GENOMIC DNA]</scope>
    <source>
        <strain evidence="2 3">F0357</strain>
    </source>
</reference>
<sequence>MNGIWQVETNIDDMSPQGTEYVFARLLETGAKDVWATPVIMKKGRPGIMLCALCEERLLQDVSTVILTETTSIGVRCFPVERKECSREIVAVRVDGRDIHCKVSRYDGTVTTITAEYDECRTAAAETGTPLKEWRRRAEEEAYKIHG</sequence>
<comment type="caution">
    <text evidence="2">The sequence shown here is derived from an EMBL/GenBank/DDBJ whole genome shotgun (WGS) entry which is preliminary data.</text>
</comment>
<evidence type="ECO:0000313" key="2">
    <source>
        <dbReference type="EMBL" id="EHM39916.1"/>
    </source>
</evidence>
<name>G9YIA6_9FIRM</name>
<dbReference type="Proteomes" id="UP000005481">
    <property type="component" value="Unassembled WGS sequence"/>
</dbReference>
<dbReference type="PANTHER" id="PTHR36566:SF1">
    <property type="entry name" value="PYRIDINIUM-3,5-BISTHIOCARBOXYLIC ACID MONONUCLEOTIDE NICKEL INSERTION PROTEIN"/>
    <property type="match status" value="1"/>
</dbReference>
<dbReference type="STRING" id="861450.HMPREF0080_01396"/>
<evidence type="ECO:0008006" key="4">
    <source>
        <dbReference type="Google" id="ProtNLM"/>
    </source>
</evidence>
<keyword evidence="1" id="KW-0533">Nickel</keyword>
<dbReference type="RefSeq" id="WP_006790366.1">
    <property type="nucleotide sequence ID" value="NZ_JH417599.1"/>
</dbReference>
<dbReference type="AlphaFoldDB" id="G9YIA6"/>
<keyword evidence="3" id="KW-1185">Reference proteome</keyword>
<dbReference type="Gene3D" id="3.10.20.300">
    <property type="entry name" value="mk0293 like domain"/>
    <property type="match status" value="1"/>
</dbReference>
<dbReference type="PANTHER" id="PTHR36566">
    <property type="entry name" value="NICKEL INSERTION PROTEIN-RELATED"/>
    <property type="match status" value="1"/>
</dbReference>
<dbReference type="OrthoDB" id="9765625at2"/>
<proteinExistence type="predicted"/>
<accession>G9YIA6</accession>